<sequence>MEKGKKPERVLNREALVKNGINYYDDVFRNQDIVAYLHLYYPQASIVTEGLLECKHILSQSSFEKLSADSQNEIRENYHSSMIPQLDKRSSIDLDHYNETYQIALHDARFELARRIQRSANNIRSGKEHRWSALVKNELFGTLIESSRRAEGATTFDPRKIVQEVKMYVFCHPLNYCSIDSCLSAKMKTPGSGALKPDLYMALPITRNSKAVGFRKDDYIQNFTETYLANLEEHKNGNLISSPITRLDKDLREKDRVCFPCAVVEIKHHKVSQGQRRKCYCQAANGAATALSMLGRLSYLSAPNNSYKEVQPVVSFTFIGYEARVWIACIVTKIKEETQLLCEYEMHCIWEGDLRKIWDTVRLCRIIENLHYWTVTHYRVWVSSCLSRWRCELSAIAERSILGQLEDLGVTRPKTEDDDWESENDAVDSTEESDRESGQGAENQDDDKESDDLYRSEGEREWTPRPKRSSKVGRPRMNGSKSLNSTPQKRRDVGTLLPAIKLDHGKSDSLLQVVITSKHGRSKSFS</sequence>
<feature type="compositionally biased region" description="Acidic residues" evidence="1">
    <location>
        <begin position="416"/>
        <end position="434"/>
    </location>
</feature>
<dbReference type="AlphaFoldDB" id="A0A1L7WN86"/>
<gene>
    <name evidence="2" type="ORF">PAC_04105</name>
</gene>
<evidence type="ECO:0000256" key="1">
    <source>
        <dbReference type="SAM" id="MobiDB-lite"/>
    </source>
</evidence>
<proteinExistence type="predicted"/>
<reference evidence="2 3" key="1">
    <citation type="submission" date="2016-03" db="EMBL/GenBank/DDBJ databases">
        <authorList>
            <person name="Ploux O."/>
        </authorList>
    </citation>
    <scope>NUCLEOTIDE SEQUENCE [LARGE SCALE GENOMIC DNA]</scope>
    <source>
        <strain evidence="2 3">UAMH 11012</strain>
    </source>
</reference>
<name>A0A1L7WN86_9HELO</name>
<dbReference type="STRING" id="576137.A0A1L7WN86"/>
<feature type="compositionally biased region" description="Basic residues" evidence="1">
    <location>
        <begin position="465"/>
        <end position="474"/>
    </location>
</feature>
<evidence type="ECO:0000313" key="3">
    <source>
        <dbReference type="Proteomes" id="UP000184330"/>
    </source>
</evidence>
<organism evidence="2 3">
    <name type="scientific">Phialocephala subalpina</name>
    <dbReference type="NCBI Taxonomy" id="576137"/>
    <lineage>
        <taxon>Eukaryota</taxon>
        <taxon>Fungi</taxon>
        <taxon>Dikarya</taxon>
        <taxon>Ascomycota</taxon>
        <taxon>Pezizomycotina</taxon>
        <taxon>Leotiomycetes</taxon>
        <taxon>Helotiales</taxon>
        <taxon>Mollisiaceae</taxon>
        <taxon>Phialocephala</taxon>
        <taxon>Phialocephala fortinii species complex</taxon>
    </lineage>
</organism>
<dbReference type="OrthoDB" id="5081713at2759"/>
<keyword evidence="3" id="KW-1185">Reference proteome</keyword>
<evidence type="ECO:0000313" key="2">
    <source>
        <dbReference type="EMBL" id="CZR54222.1"/>
    </source>
</evidence>
<feature type="region of interest" description="Disordered" evidence="1">
    <location>
        <begin position="412"/>
        <end position="496"/>
    </location>
</feature>
<feature type="compositionally biased region" description="Basic and acidic residues" evidence="1">
    <location>
        <begin position="451"/>
        <end position="464"/>
    </location>
</feature>
<dbReference type="Proteomes" id="UP000184330">
    <property type="component" value="Unassembled WGS sequence"/>
</dbReference>
<protein>
    <submittedName>
        <fullName evidence="2">Uncharacterized protein</fullName>
    </submittedName>
</protein>
<accession>A0A1L7WN86</accession>
<dbReference type="EMBL" id="FJOG01000004">
    <property type="protein sequence ID" value="CZR54222.1"/>
    <property type="molecule type" value="Genomic_DNA"/>
</dbReference>